<comment type="caution">
    <text evidence="1">The sequence shown here is derived from an EMBL/GenBank/DDBJ whole genome shotgun (WGS) entry which is preliminary data.</text>
</comment>
<evidence type="ECO:0000313" key="1">
    <source>
        <dbReference type="EMBL" id="OGY36695.1"/>
    </source>
</evidence>
<dbReference type="AlphaFoldDB" id="A0A1G1X9G3"/>
<organism evidence="1 2">
    <name type="scientific">Candidatus Andersenbacteria bacterium RIFCSPHIGHO2_12_FULL_45_11b</name>
    <dbReference type="NCBI Taxonomy" id="1797282"/>
    <lineage>
        <taxon>Bacteria</taxon>
        <taxon>Candidatus Anderseniibacteriota</taxon>
    </lineage>
</organism>
<gene>
    <name evidence="1" type="ORF">A3E36_03925</name>
</gene>
<accession>A0A1G1X9G3</accession>
<dbReference type="Proteomes" id="UP000177941">
    <property type="component" value="Unassembled WGS sequence"/>
</dbReference>
<protein>
    <submittedName>
        <fullName evidence="1">Uncharacterized protein</fullName>
    </submittedName>
</protein>
<name>A0A1G1X9G3_9BACT</name>
<dbReference type="EMBL" id="MHHS01000030">
    <property type="protein sequence ID" value="OGY36695.1"/>
    <property type="molecule type" value="Genomic_DNA"/>
</dbReference>
<evidence type="ECO:0000313" key="2">
    <source>
        <dbReference type="Proteomes" id="UP000177941"/>
    </source>
</evidence>
<proteinExistence type="predicted"/>
<sequence length="144" mass="15838">MPTYFYPTPPPPATPEPLPTYPISPITCSVDPLPVSIQAQIDALEHDLGVLNGTIVNKEGDIKALEIQLSNLEDFINHATDPRDARGWRYGILPITTDIKTAVEALNMLQYQRMALVSQIDTLNRQSISCTPPLVPTPDPNPQP</sequence>
<reference evidence="1 2" key="1">
    <citation type="journal article" date="2016" name="Nat. Commun.">
        <title>Thousands of microbial genomes shed light on interconnected biogeochemical processes in an aquifer system.</title>
        <authorList>
            <person name="Anantharaman K."/>
            <person name="Brown C.T."/>
            <person name="Hug L.A."/>
            <person name="Sharon I."/>
            <person name="Castelle C.J."/>
            <person name="Probst A.J."/>
            <person name="Thomas B.C."/>
            <person name="Singh A."/>
            <person name="Wilkins M.J."/>
            <person name="Karaoz U."/>
            <person name="Brodie E.L."/>
            <person name="Williams K.H."/>
            <person name="Hubbard S.S."/>
            <person name="Banfield J.F."/>
        </authorList>
    </citation>
    <scope>NUCLEOTIDE SEQUENCE [LARGE SCALE GENOMIC DNA]</scope>
</reference>